<dbReference type="PROSITE" id="PS51195">
    <property type="entry name" value="Q_MOTIF"/>
    <property type="match status" value="1"/>
</dbReference>
<evidence type="ECO:0000256" key="5">
    <source>
        <dbReference type="ARBA" id="ARBA00022884"/>
    </source>
</evidence>
<comment type="catalytic activity">
    <reaction evidence="7">
        <text>ATP + H2O = ADP + phosphate + H(+)</text>
        <dbReference type="Rhea" id="RHEA:13065"/>
        <dbReference type="ChEBI" id="CHEBI:15377"/>
        <dbReference type="ChEBI" id="CHEBI:15378"/>
        <dbReference type="ChEBI" id="CHEBI:30616"/>
        <dbReference type="ChEBI" id="CHEBI:43474"/>
        <dbReference type="ChEBI" id="CHEBI:456216"/>
        <dbReference type="EC" id="3.6.4.13"/>
    </reaction>
</comment>
<dbReference type="AlphaFoldDB" id="A0AAN8WQ23"/>
<dbReference type="GO" id="GO:0003723">
    <property type="term" value="F:RNA binding"/>
    <property type="evidence" value="ECO:0007669"/>
    <property type="project" value="UniProtKB-UniRule"/>
</dbReference>
<dbReference type="PANTHER" id="PTHR24031">
    <property type="entry name" value="RNA HELICASE"/>
    <property type="match status" value="1"/>
</dbReference>
<dbReference type="InterPro" id="IPR025313">
    <property type="entry name" value="SPB4-like_CTE"/>
</dbReference>
<evidence type="ECO:0000313" key="13">
    <source>
        <dbReference type="Proteomes" id="UP001381693"/>
    </source>
</evidence>
<dbReference type="PROSITE" id="PS51194">
    <property type="entry name" value="HELICASE_CTER"/>
    <property type="match status" value="1"/>
</dbReference>
<evidence type="ECO:0000259" key="10">
    <source>
        <dbReference type="PROSITE" id="PS51194"/>
    </source>
</evidence>
<dbReference type="InterPro" id="IPR014014">
    <property type="entry name" value="RNA_helicase_DEAD_Q_motif"/>
</dbReference>
<organism evidence="12 13">
    <name type="scientific">Halocaridina rubra</name>
    <name type="common">Hawaiian red shrimp</name>
    <dbReference type="NCBI Taxonomy" id="373956"/>
    <lineage>
        <taxon>Eukaryota</taxon>
        <taxon>Metazoa</taxon>
        <taxon>Ecdysozoa</taxon>
        <taxon>Arthropoda</taxon>
        <taxon>Crustacea</taxon>
        <taxon>Multicrustacea</taxon>
        <taxon>Malacostraca</taxon>
        <taxon>Eumalacostraca</taxon>
        <taxon>Eucarida</taxon>
        <taxon>Decapoda</taxon>
        <taxon>Pleocyemata</taxon>
        <taxon>Caridea</taxon>
        <taxon>Atyoidea</taxon>
        <taxon>Atyidae</taxon>
        <taxon>Halocaridina</taxon>
    </lineage>
</organism>
<dbReference type="InterPro" id="IPR011545">
    <property type="entry name" value="DEAD/DEAH_box_helicase_dom"/>
</dbReference>
<dbReference type="SMART" id="SM00487">
    <property type="entry name" value="DEXDc"/>
    <property type="match status" value="1"/>
</dbReference>
<name>A0AAN8WQ23_HALRR</name>
<dbReference type="Proteomes" id="UP001381693">
    <property type="component" value="Unassembled WGS sequence"/>
</dbReference>
<dbReference type="SMART" id="SM00490">
    <property type="entry name" value="HELICc"/>
    <property type="match status" value="1"/>
</dbReference>
<dbReference type="PROSITE" id="PS51192">
    <property type="entry name" value="HELICASE_ATP_BIND_1"/>
    <property type="match status" value="1"/>
</dbReference>
<dbReference type="GO" id="GO:0016787">
    <property type="term" value="F:hydrolase activity"/>
    <property type="evidence" value="ECO:0007669"/>
    <property type="project" value="UniProtKB-KW"/>
</dbReference>
<feature type="compositionally biased region" description="Acidic residues" evidence="8">
    <location>
        <begin position="667"/>
        <end position="681"/>
    </location>
</feature>
<feature type="compositionally biased region" description="Basic residues" evidence="8">
    <location>
        <begin position="11"/>
        <end position="25"/>
    </location>
</feature>
<dbReference type="SUPFAM" id="SSF52540">
    <property type="entry name" value="P-loop containing nucleoside triphosphate hydrolases"/>
    <property type="match status" value="1"/>
</dbReference>
<dbReference type="EC" id="3.6.4.13" evidence="7"/>
<dbReference type="Pfam" id="PF00270">
    <property type="entry name" value="DEAD"/>
    <property type="match status" value="1"/>
</dbReference>
<feature type="domain" description="DEAD-box RNA helicase Q" evidence="11">
    <location>
        <begin position="54"/>
        <end position="82"/>
    </location>
</feature>
<dbReference type="InterPro" id="IPR014001">
    <property type="entry name" value="Helicase_ATP-bd"/>
</dbReference>
<dbReference type="Gene3D" id="3.40.50.300">
    <property type="entry name" value="P-loop containing nucleotide triphosphate hydrolases"/>
    <property type="match status" value="2"/>
</dbReference>
<comment type="caution">
    <text evidence="12">The sequence shown here is derived from an EMBL/GenBank/DDBJ whole genome shotgun (WGS) entry which is preliminary data.</text>
</comment>
<keyword evidence="1 7" id="KW-0547">Nucleotide-binding</keyword>
<dbReference type="CDD" id="cd18787">
    <property type="entry name" value="SF2_C_DEAD"/>
    <property type="match status" value="1"/>
</dbReference>
<reference evidence="12 13" key="1">
    <citation type="submission" date="2023-11" db="EMBL/GenBank/DDBJ databases">
        <title>Halocaridina rubra genome assembly.</title>
        <authorList>
            <person name="Smith C."/>
        </authorList>
    </citation>
    <scope>NUCLEOTIDE SEQUENCE [LARGE SCALE GENOMIC DNA]</scope>
    <source>
        <strain evidence="12">EP-1</strain>
        <tissue evidence="12">Whole</tissue>
    </source>
</reference>
<protein>
    <recommendedName>
        <fullName evidence="7">ATP-dependent RNA helicase</fullName>
        <ecNumber evidence="7">3.6.4.13</ecNumber>
    </recommendedName>
</protein>
<feature type="region of interest" description="Disordered" evidence="8">
    <location>
        <begin position="1"/>
        <end position="32"/>
    </location>
</feature>
<feature type="short sequence motif" description="Q motif" evidence="6">
    <location>
        <begin position="54"/>
        <end position="82"/>
    </location>
</feature>
<keyword evidence="2 7" id="KW-0378">Hydrolase</keyword>
<proteinExistence type="inferred from homology"/>
<evidence type="ECO:0000256" key="8">
    <source>
        <dbReference type="SAM" id="MobiDB-lite"/>
    </source>
</evidence>
<evidence type="ECO:0000256" key="3">
    <source>
        <dbReference type="ARBA" id="ARBA00022806"/>
    </source>
</evidence>
<dbReference type="Pfam" id="PF00271">
    <property type="entry name" value="Helicase_C"/>
    <property type="match status" value="1"/>
</dbReference>
<dbReference type="InterPro" id="IPR001650">
    <property type="entry name" value="Helicase_C-like"/>
</dbReference>
<feature type="region of interest" description="Disordered" evidence="8">
    <location>
        <begin position="642"/>
        <end position="761"/>
    </location>
</feature>
<keyword evidence="4 7" id="KW-0067">ATP-binding</keyword>
<evidence type="ECO:0000256" key="7">
    <source>
        <dbReference type="RuleBase" id="RU365068"/>
    </source>
</evidence>
<evidence type="ECO:0000256" key="2">
    <source>
        <dbReference type="ARBA" id="ARBA00022801"/>
    </source>
</evidence>
<dbReference type="Pfam" id="PF13959">
    <property type="entry name" value="CTE_SPB4"/>
    <property type="match status" value="1"/>
</dbReference>
<evidence type="ECO:0000313" key="12">
    <source>
        <dbReference type="EMBL" id="KAK7065369.1"/>
    </source>
</evidence>
<evidence type="ECO:0000256" key="6">
    <source>
        <dbReference type="PROSITE-ProRule" id="PRU00552"/>
    </source>
</evidence>
<comment type="similarity">
    <text evidence="7">Belongs to the DEAD box helicase family.</text>
</comment>
<sequence length="799" mass="90897">MQNAMADRKNNNHRKNNNKKQKPKQSKTQGLREEIEELTQRKTQLPELTEDDIVTFEKLPLSIKTLKGLKRAGFTVPTKIQRQSLLFSLAECDVVGAAKTGSGKTLAFIIPILEKLYCSMWTKWDGLGAVVITPTRELAYQIFEVLNKVGKEHDFSAGLVIGGTDLVFEWQRVKNCNIMISTPGRLLQHMTENPDFLIENVQVLVLDEADMCLSMGFSESVNCILEELPPHRQTLLFSATQTRDVKDLIRAGCKNPVFCSVHEHSKTSTPKSLVESYIVCESHEKLNFLWSFIRYHKKQKLLVFLSTCKQVKYVYTLFCKLQPGVSVMALHGNMKQLKRMAIYDQFCRKQTAVLFATDVAARGLDIPAVHWVVQADCPEDVTTYIHRAGRTARYSKAGEALLVLTPSEEPEMIANLKAKNIPVQQIFLDVNKQQSMNVKMGIMLSKYNSLKEDAVRAYKSYIKHIAQMKDKNVFNVLSIDLDAFARSLGLVVTPRVRFLEKLLKQKLGDGYKRKKHEDSVLTTLDFGTNDSDEDDDEFLTSSKTPYIIPDMYNLDPSIHLSNKKKKKILTKEEVAKKLLKKKIQVNQRSMYDDEGNLIIDPNRVQQKIEGDKDFGKPSQGINIEEIRNLIKEGDRIDKEFQSARRKEMKREKKRKEQELKKQSAEEGANESEDESEDSDADELTKNIIEALPDPHKIYDTENENDGTHSEVGNESDDSSNAGGEGGSDKDLHSKRRDNRRDNSSSNNEPEEAPRISGKRKARLIAREVKRAKMVESNNLSALPLEEQEQLALYLLRGKN</sequence>
<dbReference type="GO" id="GO:0003724">
    <property type="term" value="F:RNA helicase activity"/>
    <property type="evidence" value="ECO:0007669"/>
    <property type="project" value="UniProtKB-EC"/>
</dbReference>
<feature type="domain" description="Helicase C-terminal" evidence="10">
    <location>
        <begin position="272"/>
        <end position="434"/>
    </location>
</feature>
<comment type="domain">
    <text evidence="7">The Q motif is unique to and characteristic of the DEAD box family of RNA helicases and controls ATP binding and hydrolysis.</text>
</comment>
<dbReference type="EMBL" id="JAXCGZ010020801">
    <property type="protein sequence ID" value="KAK7065369.1"/>
    <property type="molecule type" value="Genomic_DNA"/>
</dbReference>
<dbReference type="SMART" id="SM01178">
    <property type="entry name" value="DUF4217"/>
    <property type="match status" value="1"/>
</dbReference>
<feature type="domain" description="Helicase ATP-binding" evidence="9">
    <location>
        <begin position="85"/>
        <end position="259"/>
    </location>
</feature>
<keyword evidence="3 7" id="KW-0347">Helicase</keyword>
<evidence type="ECO:0000256" key="4">
    <source>
        <dbReference type="ARBA" id="ARBA00022840"/>
    </source>
</evidence>
<comment type="function">
    <text evidence="7">RNA helicase.</text>
</comment>
<feature type="compositionally biased region" description="Basic and acidic residues" evidence="8">
    <location>
        <begin position="642"/>
        <end position="664"/>
    </location>
</feature>
<evidence type="ECO:0000259" key="9">
    <source>
        <dbReference type="PROSITE" id="PS51192"/>
    </source>
</evidence>
<keyword evidence="5 7" id="KW-0694">RNA-binding</keyword>
<evidence type="ECO:0000256" key="1">
    <source>
        <dbReference type="ARBA" id="ARBA00022741"/>
    </source>
</evidence>
<evidence type="ECO:0000259" key="11">
    <source>
        <dbReference type="PROSITE" id="PS51195"/>
    </source>
</evidence>
<feature type="compositionally biased region" description="Basic and acidic residues" evidence="8">
    <location>
        <begin position="1"/>
        <end position="10"/>
    </location>
</feature>
<dbReference type="InterPro" id="IPR027417">
    <property type="entry name" value="P-loop_NTPase"/>
</dbReference>
<keyword evidence="13" id="KW-1185">Reference proteome</keyword>
<dbReference type="GO" id="GO:0005524">
    <property type="term" value="F:ATP binding"/>
    <property type="evidence" value="ECO:0007669"/>
    <property type="project" value="UniProtKB-UniRule"/>
</dbReference>
<accession>A0AAN8WQ23</accession>
<gene>
    <name evidence="12" type="primary">DDX10</name>
    <name evidence="12" type="ORF">SK128_002569</name>
</gene>
<dbReference type="CDD" id="cd17941">
    <property type="entry name" value="DEADc_DDX10"/>
    <property type="match status" value="1"/>
</dbReference>